<dbReference type="EMBL" id="PEXT01000047">
    <property type="protein sequence ID" value="PIS43259.1"/>
    <property type="molecule type" value="Genomic_DNA"/>
</dbReference>
<evidence type="ECO:0008006" key="3">
    <source>
        <dbReference type="Google" id="ProtNLM"/>
    </source>
</evidence>
<comment type="caution">
    <text evidence="1">The sequence shown here is derived from an EMBL/GenBank/DDBJ whole genome shotgun (WGS) entry which is preliminary data.</text>
</comment>
<organism evidence="1 2">
    <name type="scientific">Candidatus Kaiserbacteria bacterium CG08_land_8_20_14_0_20_50_21</name>
    <dbReference type="NCBI Taxonomy" id="1974604"/>
    <lineage>
        <taxon>Bacteria</taxon>
        <taxon>Candidatus Kaiseribacteriota</taxon>
    </lineage>
</organism>
<name>A0A2H0YY62_9BACT</name>
<protein>
    <recommendedName>
        <fullName evidence="3">Ribosome-binding factor A</fullName>
    </recommendedName>
</protein>
<sequence length="102" mass="11763">MNSDTSARNPQRHDDRAVEIVVREAARFIAREADHESLITVIRAESVAHGDRMMVFVSVFPIEKAISALAFLERKREAFSNYLKKHTRIRLPRIDFLLDNGE</sequence>
<evidence type="ECO:0000313" key="2">
    <source>
        <dbReference type="Proteomes" id="UP000228687"/>
    </source>
</evidence>
<dbReference type="Proteomes" id="UP000228687">
    <property type="component" value="Unassembled WGS sequence"/>
</dbReference>
<evidence type="ECO:0000313" key="1">
    <source>
        <dbReference type="EMBL" id="PIS43259.1"/>
    </source>
</evidence>
<accession>A0A2H0YY62</accession>
<dbReference type="Gene3D" id="3.30.300.20">
    <property type="match status" value="1"/>
</dbReference>
<dbReference type="AlphaFoldDB" id="A0A2H0YY62"/>
<proteinExistence type="predicted"/>
<reference evidence="2" key="1">
    <citation type="submission" date="2017-09" db="EMBL/GenBank/DDBJ databases">
        <title>Depth-based differentiation of microbial function through sediment-hosted aquifers and enrichment of novel symbionts in the deep terrestrial subsurface.</title>
        <authorList>
            <person name="Probst A.J."/>
            <person name="Ladd B."/>
            <person name="Jarett J.K."/>
            <person name="Geller-Mcgrath D.E."/>
            <person name="Sieber C.M.K."/>
            <person name="Emerson J.B."/>
            <person name="Anantharaman K."/>
            <person name="Thomas B.C."/>
            <person name="Malmstrom R."/>
            <person name="Stieglmeier M."/>
            <person name="Klingl A."/>
            <person name="Woyke T."/>
            <person name="Ryan C.M."/>
            <person name="Banfield J.F."/>
        </authorList>
    </citation>
    <scope>NUCLEOTIDE SEQUENCE [LARGE SCALE GENOMIC DNA]</scope>
</reference>
<gene>
    <name evidence="1" type="ORF">COT23_02260</name>
</gene>
<dbReference type="InterPro" id="IPR015946">
    <property type="entry name" value="KH_dom-like_a/b"/>
</dbReference>